<proteinExistence type="predicted"/>
<dbReference type="OrthoDB" id="5192422at2"/>
<evidence type="ECO:0000256" key="2">
    <source>
        <dbReference type="SAM" id="MobiDB-lite"/>
    </source>
</evidence>
<dbReference type="Proteomes" id="UP000326711">
    <property type="component" value="Chromosome"/>
</dbReference>
<protein>
    <submittedName>
        <fullName evidence="3">Uncharacterized protein</fullName>
    </submittedName>
</protein>
<dbReference type="KEGG" id="cuo:CUROG_03650"/>
<dbReference type="EMBL" id="CP045032">
    <property type="protein sequence ID" value="QFQ02109.1"/>
    <property type="molecule type" value="Genomic_DNA"/>
</dbReference>
<gene>
    <name evidence="3" type="ORF">CUROG_03650</name>
</gene>
<dbReference type="RefSeq" id="WP_151902513.1">
    <property type="nucleotide sequence ID" value="NZ_CP045032.1"/>
</dbReference>
<reference evidence="4" key="1">
    <citation type="submission" date="2019-10" db="EMBL/GenBank/DDBJ databases">
        <title>Complete genome sequence of Corynebacterium urogenitalis DSM 108747, isolated from the genital tract of a cow.</title>
        <authorList>
            <person name="Ruckert C."/>
            <person name="Ballas P."/>
            <person name="Wagener K."/>
            <person name="Drillich M."/>
            <person name="Kaempfer P."/>
            <person name="Busse H.-J."/>
            <person name="Ehling-Schulz M."/>
        </authorList>
    </citation>
    <scope>NUCLEOTIDE SEQUENCE [LARGE SCALE GENOMIC DNA]</scope>
    <source>
        <strain evidence="4">LMM 1652</strain>
    </source>
</reference>
<evidence type="ECO:0000313" key="3">
    <source>
        <dbReference type="EMBL" id="QFQ02109.1"/>
    </source>
</evidence>
<feature type="region of interest" description="Disordered" evidence="2">
    <location>
        <begin position="1"/>
        <end position="24"/>
    </location>
</feature>
<accession>A0A5J6Z9U9</accession>
<evidence type="ECO:0000256" key="1">
    <source>
        <dbReference type="SAM" id="Coils"/>
    </source>
</evidence>
<evidence type="ECO:0000313" key="4">
    <source>
        <dbReference type="Proteomes" id="UP000326711"/>
    </source>
</evidence>
<dbReference type="AlphaFoldDB" id="A0A5J6Z9U9"/>
<name>A0A5J6Z9U9_9CORY</name>
<keyword evidence="1" id="KW-0175">Coiled coil</keyword>
<sequence>MFNLFGRSKNQSVKPPRAPGDTVRPKDLAYLQEWAAKRSGVEGFIEPETIVNEMSVVFVDASGEWTRRKIGGPKGIDVVHRKTGVPLYFAEETGYPQRMRDRIEKDRIVRERLKQRERRARLEQERLERARHEES</sequence>
<keyword evidence="4" id="KW-1185">Reference proteome</keyword>
<organism evidence="3 4">
    <name type="scientific">Corynebacterium urogenitale</name>
    <dbReference type="NCBI Taxonomy" id="2487892"/>
    <lineage>
        <taxon>Bacteria</taxon>
        <taxon>Bacillati</taxon>
        <taxon>Actinomycetota</taxon>
        <taxon>Actinomycetes</taxon>
        <taxon>Mycobacteriales</taxon>
        <taxon>Corynebacteriaceae</taxon>
        <taxon>Corynebacterium</taxon>
    </lineage>
</organism>
<feature type="coiled-coil region" evidence="1">
    <location>
        <begin position="105"/>
        <end position="133"/>
    </location>
</feature>